<dbReference type="Pfam" id="PF13715">
    <property type="entry name" value="CarbopepD_reg_2"/>
    <property type="match status" value="1"/>
</dbReference>
<dbReference type="GO" id="GO:0044718">
    <property type="term" value="P:siderophore transmembrane transport"/>
    <property type="evidence" value="ECO:0007669"/>
    <property type="project" value="TreeGrafter"/>
</dbReference>
<comment type="subcellular location">
    <subcellularLocation>
        <location evidence="1 10">Cell outer membrane</location>
        <topology evidence="1 10">Multi-pass membrane protein</topology>
    </subcellularLocation>
</comment>
<name>A0A7L5DZJ6_9SPHI</name>
<dbReference type="Gene3D" id="2.170.130.10">
    <property type="entry name" value="TonB-dependent receptor, plug domain"/>
    <property type="match status" value="1"/>
</dbReference>
<comment type="similarity">
    <text evidence="10 11">Belongs to the TonB-dependent receptor family.</text>
</comment>
<keyword evidence="7 10" id="KW-0472">Membrane</keyword>
<dbReference type="KEGG" id="mrob:HH214_05955"/>
<evidence type="ECO:0000256" key="10">
    <source>
        <dbReference type="PROSITE-ProRule" id="PRU01360"/>
    </source>
</evidence>
<dbReference type="EMBL" id="CP051682">
    <property type="protein sequence ID" value="QJD95449.1"/>
    <property type="molecule type" value="Genomic_DNA"/>
</dbReference>
<keyword evidence="5 12" id="KW-0732">Signal</keyword>
<dbReference type="RefSeq" id="WP_169606461.1">
    <property type="nucleotide sequence ID" value="NZ_CP051682.1"/>
</dbReference>
<keyword evidence="16" id="KW-1185">Reference proteome</keyword>
<evidence type="ECO:0000256" key="8">
    <source>
        <dbReference type="ARBA" id="ARBA00023170"/>
    </source>
</evidence>
<dbReference type="SUPFAM" id="SSF49464">
    <property type="entry name" value="Carboxypeptidase regulatory domain-like"/>
    <property type="match status" value="1"/>
</dbReference>
<reference evidence="15 16" key="1">
    <citation type="submission" date="2020-04" db="EMBL/GenBank/DDBJ databases">
        <title>Genome sequencing of novel species.</title>
        <authorList>
            <person name="Heo J."/>
            <person name="Kim S.-J."/>
            <person name="Kim J.-S."/>
            <person name="Hong S.-B."/>
            <person name="Kwon S.-W."/>
        </authorList>
    </citation>
    <scope>NUCLEOTIDE SEQUENCE [LARGE SCALE GENOMIC DNA]</scope>
    <source>
        <strain evidence="15 16">F39-2</strain>
    </source>
</reference>
<evidence type="ECO:0000256" key="5">
    <source>
        <dbReference type="ARBA" id="ARBA00022729"/>
    </source>
</evidence>
<keyword evidence="4 10" id="KW-0812">Transmembrane</keyword>
<keyword evidence="6 11" id="KW-0798">TonB box</keyword>
<proteinExistence type="inferred from homology"/>
<evidence type="ECO:0000256" key="2">
    <source>
        <dbReference type="ARBA" id="ARBA00022448"/>
    </source>
</evidence>
<dbReference type="GO" id="GO:0009279">
    <property type="term" value="C:cell outer membrane"/>
    <property type="evidence" value="ECO:0007669"/>
    <property type="project" value="UniProtKB-SubCell"/>
</dbReference>
<keyword evidence="3 10" id="KW-1134">Transmembrane beta strand</keyword>
<sequence length="783" mass="87845">MQFTKNLLLAFLCACSFFTYAQNLSTLKGYLKNNADEPLAGVTVTLQNTTSGTISDDSGFFMLRNLKPGHYTLVLRAIGYKTQVKQVSLNQTNNATLKITLDDNTVDMQTVTVTGRSAVQESNRQAFNVTAVDAKKLYNTTLNLADALDRVSGVRVRESGGVGSDFNLSLNGLSGNHVRFFIDGIPMENFGSSFQINNIPINIAERVEVYKGVVPVWLGSDALGGAINIITGDRYRNYIDASYSYGSFNTHRSVINAAVTSKKGYTLQLNAFQNYSDNDYKVKVDVSDAYTGAYTPNAIVRRFHDQYHNETLIANIGVVDKRFADKLLFGITLGKNYKEIQTGARMVSVFGAWHRRGDIVMPTFKYKKVNLIKGLDLTLNANYNLGTEQNIDTVNGRYDWYGTLKPTGSNGERSRSLYKYKNHNGIATAMANYRLSDNQSIAVSDVFNTFNRKGSDVLNPTVTANELPKKTQKNVLGIGYTYDIKDKWSASIFGKQLYQHNVTGNAQGQASTNKFGYGVAATYFVIPNLQIKSSYELTNRLPEAQEIFGDVENQEGNPNLKPEQSKNVNLGLNYNFAINSDNRFLVNANAFYRHASNFIFYRLNNNQTKLVADNRDGVSTIGGDGEIRYSYRSWLSVGTTLTYQYLQNLQKYEPGYTSVSLLYKDQMPNIPFLFGNSDASVSLKNVGRSGNNLNISYNLLYVHAFWLYWPSYGGRNETEKKYGIPQQISHDVSLVYTMAGGKYNVGLECRNLFNAYLYDNFSLQKPGRAFYLNLRYFFNKTHK</sequence>
<dbReference type="AlphaFoldDB" id="A0A7L5DZJ6"/>
<evidence type="ECO:0000256" key="3">
    <source>
        <dbReference type="ARBA" id="ARBA00022452"/>
    </source>
</evidence>
<evidence type="ECO:0000256" key="1">
    <source>
        <dbReference type="ARBA" id="ARBA00004571"/>
    </source>
</evidence>
<evidence type="ECO:0000256" key="11">
    <source>
        <dbReference type="RuleBase" id="RU003357"/>
    </source>
</evidence>
<protein>
    <submittedName>
        <fullName evidence="15">TonB-dependent receptor</fullName>
    </submittedName>
</protein>
<dbReference type="SUPFAM" id="SSF56935">
    <property type="entry name" value="Porins"/>
    <property type="match status" value="1"/>
</dbReference>
<dbReference type="InterPro" id="IPR008969">
    <property type="entry name" value="CarboxyPept-like_regulatory"/>
</dbReference>
<dbReference type="Gene3D" id="2.40.170.20">
    <property type="entry name" value="TonB-dependent receptor, beta-barrel domain"/>
    <property type="match status" value="1"/>
</dbReference>
<feature type="domain" description="TonB-dependent receptor plug" evidence="14">
    <location>
        <begin position="125"/>
        <end position="226"/>
    </location>
</feature>
<accession>A0A7L5DZJ6</accession>
<keyword evidence="9 10" id="KW-0998">Cell outer membrane</keyword>
<gene>
    <name evidence="15" type="ORF">HH214_05955</name>
</gene>
<organism evidence="15 16">
    <name type="scientific">Mucilaginibacter robiniae</name>
    <dbReference type="NCBI Taxonomy" id="2728022"/>
    <lineage>
        <taxon>Bacteria</taxon>
        <taxon>Pseudomonadati</taxon>
        <taxon>Bacteroidota</taxon>
        <taxon>Sphingobacteriia</taxon>
        <taxon>Sphingobacteriales</taxon>
        <taxon>Sphingobacteriaceae</taxon>
        <taxon>Mucilaginibacter</taxon>
    </lineage>
</organism>
<evidence type="ECO:0000256" key="12">
    <source>
        <dbReference type="SAM" id="SignalP"/>
    </source>
</evidence>
<dbReference type="GO" id="GO:0015344">
    <property type="term" value="F:siderophore uptake transmembrane transporter activity"/>
    <property type="evidence" value="ECO:0007669"/>
    <property type="project" value="TreeGrafter"/>
</dbReference>
<dbReference type="InterPro" id="IPR000531">
    <property type="entry name" value="Beta-barrel_TonB"/>
</dbReference>
<keyword evidence="8 15" id="KW-0675">Receptor</keyword>
<evidence type="ECO:0000256" key="9">
    <source>
        <dbReference type="ARBA" id="ARBA00023237"/>
    </source>
</evidence>
<dbReference type="InterPro" id="IPR039426">
    <property type="entry name" value="TonB-dep_rcpt-like"/>
</dbReference>
<dbReference type="PANTHER" id="PTHR30069:SF29">
    <property type="entry name" value="HEMOGLOBIN AND HEMOGLOBIN-HAPTOGLOBIN-BINDING PROTEIN 1-RELATED"/>
    <property type="match status" value="1"/>
</dbReference>
<dbReference type="InterPro" id="IPR037066">
    <property type="entry name" value="Plug_dom_sf"/>
</dbReference>
<evidence type="ECO:0000313" key="16">
    <source>
        <dbReference type="Proteomes" id="UP000503278"/>
    </source>
</evidence>
<feature type="domain" description="TonB-dependent receptor-like beta-barrel" evidence="13">
    <location>
        <begin position="357"/>
        <end position="752"/>
    </location>
</feature>
<feature type="chain" id="PRO_5029545775" evidence="12">
    <location>
        <begin position="22"/>
        <end position="783"/>
    </location>
</feature>
<feature type="signal peptide" evidence="12">
    <location>
        <begin position="1"/>
        <end position="21"/>
    </location>
</feature>
<dbReference type="Pfam" id="PF07715">
    <property type="entry name" value="Plug"/>
    <property type="match status" value="1"/>
</dbReference>
<dbReference type="Proteomes" id="UP000503278">
    <property type="component" value="Chromosome"/>
</dbReference>
<evidence type="ECO:0000256" key="4">
    <source>
        <dbReference type="ARBA" id="ARBA00022692"/>
    </source>
</evidence>
<dbReference type="InterPro" id="IPR012910">
    <property type="entry name" value="Plug_dom"/>
</dbReference>
<evidence type="ECO:0000256" key="6">
    <source>
        <dbReference type="ARBA" id="ARBA00023077"/>
    </source>
</evidence>
<evidence type="ECO:0000313" key="15">
    <source>
        <dbReference type="EMBL" id="QJD95449.1"/>
    </source>
</evidence>
<evidence type="ECO:0000256" key="7">
    <source>
        <dbReference type="ARBA" id="ARBA00023136"/>
    </source>
</evidence>
<dbReference type="Pfam" id="PF00593">
    <property type="entry name" value="TonB_dep_Rec_b-barrel"/>
    <property type="match status" value="1"/>
</dbReference>
<dbReference type="PROSITE" id="PS52016">
    <property type="entry name" value="TONB_DEPENDENT_REC_3"/>
    <property type="match status" value="1"/>
</dbReference>
<dbReference type="InterPro" id="IPR036942">
    <property type="entry name" value="Beta-barrel_TonB_sf"/>
</dbReference>
<dbReference type="PANTHER" id="PTHR30069">
    <property type="entry name" value="TONB-DEPENDENT OUTER MEMBRANE RECEPTOR"/>
    <property type="match status" value="1"/>
</dbReference>
<dbReference type="Gene3D" id="2.60.40.1120">
    <property type="entry name" value="Carboxypeptidase-like, regulatory domain"/>
    <property type="match status" value="1"/>
</dbReference>
<evidence type="ECO:0000259" key="14">
    <source>
        <dbReference type="Pfam" id="PF07715"/>
    </source>
</evidence>
<keyword evidence="2 10" id="KW-0813">Transport</keyword>
<evidence type="ECO:0000259" key="13">
    <source>
        <dbReference type="Pfam" id="PF00593"/>
    </source>
</evidence>